<keyword evidence="1" id="KW-0147">Chitin-binding</keyword>
<dbReference type="SUPFAM" id="SSF57625">
    <property type="entry name" value="Invertebrate chitin-binding proteins"/>
    <property type="match status" value="3"/>
</dbReference>
<sequence>MNGFTVVFVVFCVGVVVADDSQICPSDDSVAYFPAEDCSQFWQCTEGKPIIQNCPQGLQFNTELNICDWPSNARCANDDDRNNKIPEEKEESDNDNDNQNGNGNNGGEIKEVQICENVECPAEDPDVVVQKPGPSPSQFCKCSHGIPYLLACKDGLVYNADLEVCDYPENETDDRPNNSDEENESKEEANDENNITCQGDCPETDGTPLASSNSNNFCVCGGGVQHVMKCPDGLIFNVKEGICDWP</sequence>
<feature type="domain" description="Chitin-binding type-2" evidence="8">
    <location>
        <begin position="21"/>
        <end position="77"/>
    </location>
</feature>
<feature type="domain" description="Chitin-binding type-2" evidence="8">
    <location>
        <begin position="198"/>
        <end position="246"/>
    </location>
</feature>
<evidence type="ECO:0000256" key="4">
    <source>
        <dbReference type="ARBA" id="ARBA00023157"/>
    </source>
</evidence>
<dbReference type="PANTHER" id="PTHR23301:SF0">
    <property type="entry name" value="CHITIN-BINDING TYPE-2 DOMAIN-CONTAINING PROTEIN-RELATED"/>
    <property type="match status" value="1"/>
</dbReference>
<evidence type="ECO:0000256" key="7">
    <source>
        <dbReference type="SAM" id="SignalP"/>
    </source>
</evidence>
<keyword evidence="2 7" id="KW-0732">Signal</keyword>
<dbReference type="EnsemblMetazoa" id="XM_050649640.1">
    <property type="protein sequence ID" value="XP_050505597.1"/>
    <property type="gene ID" value="LOC126883917"/>
</dbReference>
<evidence type="ECO:0000313" key="11">
    <source>
        <dbReference type="RefSeq" id="XP_028139446.1"/>
    </source>
</evidence>
<dbReference type="InParanoid" id="A0A6P7FT14"/>
<evidence type="ECO:0000256" key="2">
    <source>
        <dbReference type="ARBA" id="ARBA00022729"/>
    </source>
</evidence>
<dbReference type="AlphaFoldDB" id="A0A6P7FT14"/>
<evidence type="ECO:0000256" key="3">
    <source>
        <dbReference type="ARBA" id="ARBA00022737"/>
    </source>
</evidence>
<keyword evidence="5" id="KW-0325">Glycoprotein</keyword>
<dbReference type="Gene3D" id="2.170.140.10">
    <property type="entry name" value="Chitin binding domain"/>
    <property type="match status" value="3"/>
</dbReference>
<dbReference type="OrthoDB" id="6020543at2759"/>
<feature type="compositionally biased region" description="Acidic residues" evidence="6">
    <location>
        <begin position="179"/>
        <end position="191"/>
    </location>
</feature>
<feature type="chain" id="PRO_5027908464" evidence="7">
    <location>
        <begin position="19"/>
        <end position="246"/>
    </location>
</feature>
<reference evidence="11" key="1">
    <citation type="submission" date="2025-04" db="UniProtKB">
        <authorList>
            <consortium name="RefSeq"/>
        </authorList>
    </citation>
    <scope>IDENTIFICATION</scope>
    <source>
        <tissue evidence="11">Whole insect</tissue>
    </source>
</reference>
<feature type="signal peptide" evidence="7">
    <location>
        <begin position="1"/>
        <end position="18"/>
    </location>
</feature>
<dbReference type="PROSITE" id="PS50940">
    <property type="entry name" value="CHIT_BIND_II"/>
    <property type="match status" value="2"/>
</dbReference>
<dbReference type="SMART" id="SM00494">
    <property type="entry name" value="ChtBD2"/>
    <property type="match status" value="3"/>
</dbReference>
<dbReference type="Pfam" id="PF01607">
    <property type="entry name" value="CBM_14"/>
    <property type="match status" value="3"/>
</dbReference>
<protein>
    <submittedName>
        <fullName evidence="11">Peritrophin-1-like</fullName>
    </submittedName>
</protein>
<evidence type="ECO:0000313" key="9">
    <source>
        <dbReference type="EnsemblMetazoa" id="XP_050505597.1"/>
    </source>
</evidence>
<feature type="compositionally biased region" description="Basic and acidic residues" evidence="6">
    <location>
        <begin position="78"/>
        <end position="87"/>
    </location>
</feature>
<dbReference type="GO" id="GO:0005576">
    <property type="term" value="C:extracellular region"/>
    <property type="evidence" value="ECO:0007669"/>
    <property type="project" value="InterPro"/>
</dbReference>
<reference evidence="9" key="2">
    <citation type="submission" date="2025-05" db="UniProtKB">
        <authorList>
            <consortium name="EnsemblMetazoa"/>
        </authorList>
    </citation>
    <scope>IDENTIFICATION</scope>
</reference>
<dbReference type="InterPro" id="IPR051940">
    <property type="entry name" value="Chitin_bind-dev_reg"/>
</dbReference>
<feature type="region of interest" description="Disordered" evidence="6">
    <location>
        <begin position="168"/>
        <end position="198"/>
    </location>
</feature>
<dbReference type="RefSeq" id="XP_028139446.1">
    <property type="nucleotide sequence ID" value="XM_028283645.1"/>
</dbReference>
<keyword evidence="3" id="KW-0677">Repeat</keyword>
<keyword evidence="10" id="KW-1185">Reference proteome</keyword>
<dbReference type="Proteomes" id="UP001652700">
    <property type="component" value="Unplaced"/>
</dbReference>
<organism evidence="11">
    <name type="scientific">Diabrotica virgifera virgifera</name>
    <name type="common">western corn rootworm</name>
    <dbReference type="NCBI Taxonomy" id="50390"/>
    <lineage>
        <taxon>Eukaryota</taxon>
        <taxon>Metazoa</taxon>
        <taxon>Ecdysozoa</taxon>
        <taxon>Arthropoda</taxon>
        <taxon>Hexapoda</taxon>
        <taxon>Insecta</taxon>
        <taxon>Pterygota</taxon>
        <taxon>Neoptera</taxon>
        <taxon>Endopterygota</taxon>
        <taxon>Coleoptera</taxon>
        <taxon>Polyphaga</taxon>
        <taxon>Cucujiformia</taxon>
        <taxon>Chrysomeloidea</taxon>
        <taxon>Chrysomelidae</taxon>
        <taxon>Galerucinae</taxon>
        <taxon>Diabroticina</taxon>
        <taxon>Diabroticites</taxon>
        <taxon>Diabrotica</taxon>
    </lineage>
</organism>
<keyword evidence="4" id="KW-1015">Disulfide bond</keyword>
<name>A0A6P7FT14_DIAVI</name>
<gene>
    <name evidence="11" type="primary">LOC114333701</name>
</gene>
<dbReference type="GO" id="GO:0008061">
    <property type="term" value="F:chitin binding"/>
    <property type="evidence" value="ECO:0007669"/>
    <property type="project" value="UniProtKB-KW"/>
</dbReference>
<feature type="region of interest" description="Disordered" evidence="6">
    <location>
        <begin position="78"/>
        <end position="108"/>
    </location>
</feature>
<dbReference type="PANTHER" id="PTHR23301">
    <property type="entry name" value="CHITIN BINDING PERITROPHIN-A"/>
    <property type="match status" value="1"/>
</dbReference>
<proteinExistence type="predicted"/>
<evidence type="ECO:0000256" key="5">
    <source>
        <dbReference type="ARBA" id="ARBA00023180"/>
    </source>
</evidence>
<evidence type="ECO:0000256" key="6">
    <source>
        <dbReference type="SAM" id="MobiDB-lite"/>
    </source>
</evidence>
<accession>A0A6P7FT14</accession>
<evidence type="ECO:0000256" key="1">
    <source>
        <dbReference type="ARBA" id="ARBA00022669"/>
    </source>
</evidence>
<dbReference type="InterPro" id="IPR036508">
    <property type="entry name" value="Chitin-bd_dom_sf"/>
</dbReference>
<evidence type="ECO:0000313" key="10">
    <source>
        <dbReference type="Proteomes" id="UP001652700"/>
    </source>
</evidence>
<evidence type="ECO:0000259" key="8">
    <source>
        <dbReference type="PROSITE" id="PS50940"/>
    </source>
</evidence>
<dbReference type="InterPro" id="IPR002557">
    <property type="entry name" value="Chitin-bd_dom"/>
</dbReference>